<dbReference type="PANTHER" id="PTHR43736:SF5">
    <property type="entry name" value="NUDIX HYDROLASE DOMAIN-CONTAINING PROTEIN"/>
    <property type="match status" value="1"/>
</dbReference>
<accession>A0ABX0IEZ7</accession>
<dbReference type="InterPro" id="IPR015797">
    <property type="entry name" value="NUDIX_hydrolase-like_dom_sf"/>
</dbReference>
<gene>
    <name evidence="3" type="ORF">G4L40_10945</name>
</gene>
<protein>
    <submittedName>
        <fullName evidence="3">NUDIX hydrolase</fullName>
    </submittedName>
</protein>
<dbReference type="Pfam" id="PF00293">
    <property type="entry name" value="NUDIX"/>
    <property type="match status" value="1"/>
</dbReference>
<evidence type="ECO:0000313" key="3">
    <source>
        <dbReference type="EMBL" id="NHM05222.1"/>
    </source>
</evidence>
<organism evidence="3 4">
    <name type="scientific">Flavobacterium celericrescens</name>
    <dbReference type="NCBI Taxonomy" id="2709780"/>
    <lineage>
        <taxon>Bacteria</taxon>
        <taxon>Pseudomonadati</taxon>
        <taxon>Bacteroidota</taxon>
        <taxon>Flavobacteriia</taxon>
        <taxon>Flavobacteriales</taxon>
        <taxon>Flavobacteriaceae</taxon>
        <taxon>Flavobacterium</taxon>
    </lineage>
</organism>
<comment type="caution">
    <text evidence="3">The sequence shown here is derived from an EMBL/GenBank/DDBJ whole genome shotgun (WGS) entry which is preliminary data.</text>
</comment>
<dbReference type="EMBL" id="JAAJBV010000008">
    <property type="protein sequence ID" value="NHM05222.1"/>
    <property type="molecule type" value="Genomic_DNA"/>
</dbReference>
<reference evidence="3 4" key="1">
    <citation type="submission" date="2020-02" db="EMBL/GenBank/DDBJ databases">
        <authorList>
            <person name="Chen W.-M."/>
        </authorList>
    </citation>
    <scope>NUCLEOTIDE SEQUENCE [LARGE SCALE GENOMIC DNA]</scope>
    <source>
        <strain evidence="3 4">TWA-26</strain>
    </source>
</reference>
<sequence length="139" mass="15529">MAYISKIFVTVDVLIVRPFEMEQQILLIKRKNDPFKDCWALPGGFVDENEDLEQAAIRELVEETQVKVSHLEQIGAFGKPYRDPRGHMVSIAYLGKVATNTIAIAADDAKEIGWFSVTNLPSLAFDHSAIIEAGLQKLL</sequence>
<dbReference type="InterPro" id="IPR000086">
    <property type="entry name" value="NUDIX_hydrolase_dom"/>
</dbReference>
<feature type="domain" description="Nudix hydrolase" evidence="2">
    <location>
        <begin position="6"/>
        <end position="139"/>
    </location>
</feature>
<dbReference type="PROSITE" id="PS51462">
    <property type="entry name" value="NUDIX"/>
    <property type="match status" value="1"/>
</dbReference>
<evidence type="ECO:0000313" key="4">
    <source>
        <dbReference type="Proteomes" id="UP000761423"/>
    </source>
</evidence>
<evidence type="ECO:0000256" key="1">
    <source>
        <dbReference type="ARBA" id="ARBA00022801"/>
    </source>
</evidence>
<proteinExistence type="predicted"/>
<keyword evidence="1 3" id="KW-0378">Hydrolase</keyword>
<dbReference type="Gene3D" id="3.90.79.10">
    <property type="entry name" value="Nucleoside Triphosphate Pyrophosphohydrolase"/>
    <property type="match status" value="1"/>
</dbReference>
<dbReference type="PRINTS" id="PR00502">
    <property type="entry name" value="NUDIXFAMILY"/>
</dbReference>
<dbReference type="RefSeq" id="WP_166237244.1">
    <property type="nucleotide sequence ID" value="NZ_JAAJBV010000008.1"/>
</dbReference>
<dbReference type="GO" id="GO:0016787">
    <property type="term" value="F:hydrolase activity"/>
    <property type="evidence" value="ECO:0007669"/>
    <property type="project" value="UniProtKB-KW"/>
</dbReference>
<dbReference type="CDD" id="cd18873">
    <property type="entry name" value="NUDIX_NadM_like"/>
    <property type="match status" value="1"/>
</dbReference>
<name>A0ABX0IEZ7_9FLAO</name>
<evidence type="ECO:0000259" key="2">
    <source>
        <dbReference type="PROSITE" id="PS51462"/>
    </source>
</evidence>
<keyword evidence="4" id="KW-1185">Reference proteome</keyword>
<dbReference type="InterPro" id="IPR020476">
    <property type="entry name" value="Nudix_hydrolase"/>
</dbReference>
<dbReference type="PANTHER" id="PTHR43736">
    <property type="entry name" value="ADP-RIBOSE PYROPHOSPHATASE"/>
    <property type="match status" value="1"/>
</dbReference>
<dbReference type="Proteomes" id="UP000761423">
    <property type="component" value="Unassembled WGS sequence"/>
</dbReference>
<dbReference type="SUPFAM" id="SSF55811">
    <property type="entry name" value="Nudix"/>
    <property type="match status" value="1"/>
</dbReference>